<comment type="caution">
    <text evidence="2">The sequence shown here is derived from an EMBL/GenBank/DDBJ whole genome shotgun (WGS) entry which is preliminary data.</text>
</comment>
<dbReference type="OrthoDB" id="2438141at2759"/>
<keyword evidence="3" id="KW-1185">Reference proteome</keyword>
<accession>A0A9N9BZV5</accession>
<evidence type="ECO:0000313" key="2">
    <source>
        <dbReference type="EMBL" id="CAG8582638.1"/>
    </source>
</evidence>
<proteinExistence type="predicted"/>
<organism evidence="2 3">
    <name type="scientific">Cetraspora pellucida</name>
    <dbReference type="NCBI Taxonomy" id="1433469"/>
    <lineage>
        <taxon>Eukaryota</taxon>
        <taxon>Fungi</taxon>
        <taxon>Fungi incertae sedis</taxon>
        <taxon>Mucoromycota</taxon>
        <taxon>Glomeromycotina</taxon>
        <taxon>Glomeromycetes</taxon>
        <taxon>Diversisporales</taxon>
        <taxon>Gigasporaceae</taxon>
        <taxon>Cetraspora</taxon>
    </lineage>
</organism>
<sequence>FKVEDEAKFVEKYKRILAEIEASTNPNEYIINLSTKYSKYKFKPHLYEEKKKLLISIMKLECYYRTVSYKKKEHNKQHTKKEVKNKTKPKNKCIPQ</sequence>
<dbReference type="EMBL" id="CAJVQA010003759">
    <property type="protein sequence ID" value="CAG8582638.1"/>
    <property type="molecule type" value="Genomic_DNA"/>
</dbReference>
<dbReference type="Proteomes" id="UP000789759">
    <property type="component" value="Unassembled WGS sequence"/>
</dbReference>
<evidence type="ECO:0000313" key="3">
    <source>
        <dbReference type="Proteomes" id="UP000789759"/>
    </source>
</evidence>
<feature type="non-terminal residue" evidence="2">
    <location>
        <position position="1"/>
    </location>
</feature>
<name>A0A9N9BZV5_9GLOM</name>
<evidence type="ECO:0000256" key="1">
    <source>
        <dbReference type="SAM" id="MobiDB-lite"/>
    </source>
</evidence>
<feature type="region of interest" description="Disordered" evidence="1">
    <location>
        <begin position="71"/>
        <end position="96"/>
    </location>
</feature>
<feature type="compositionally biased region" description="Basic residues" evidence="1">
    <location>
        <begin position="86"/>
        <end position="96"/>
    </location>
</feature>
<gene>
    <name evidence="2" type="ORF">CPELLU_LOCUS6163</name>
</gene>
<dbReference type="AlphaFoldDB" id="A0A9N9BZV5"/>
<protein>
    <submittedName>
        <fullName evidence="2">14327_t:CDS:1</fullName>
    </submittedName>
</protein>
<reference evidence="2" key="1">
    <citation type="submission" date="2021-06" db="EMBL/GenBank/DDBJ databases">
        <authorList>
            <person name="Kallberg Y."/>
            <person name="Tangrot J."/>
            <person name="Rosling A."/>
        </authorList>
    </citation>
    <scope>NUCLEOTIDE SEQUENCE</scope>
    <source>
        <strain evidence="2">FL966</strain>
    </source>
</reference>